<feature type="region of interest" description="Disordered" evidence="5">
    <location>
        <begin position="1"/>
        <end position="35"/>
    </location>
</feature>
<sequence length="184" mass="20170">MAAGGKRRGGAPGGKRRGGAPGLSIDGAEESPEERVGRLIRENPAVIFSQKGCFMSHAMKRLLAAVGANPATIELPRVTRKRLQLPPPQEARGCLPSSSAELLWAVWRVSWGFMSAMASSPCSRRPAPSAVDTHVPGVCYSNSARRRLLFLLLLCNLYKDLEIEIEIEEFFCMPSLLTSNYSWR</sequence>
<reference evidence="6 7" key="1">
    <citation type="submission" date="2023-10" db="EMBL/GenBank/DDBJ databases">
        <title>Chromosome-scale genome assembly provides insights into flower coloration mechanisms of Canna indica.</title>
        <authorList>
            <person name="Li C."/>
        </authorList>
    </citation>
    <scope>NUCLEOTIDE SEQUENCE [LARGE SCALE GENOMIC DNA]</scope>
    <source>
        <tissue evidence="6">Flower</tissue>
    </source>
</reference>
<dbReference type="AlphaFoldDB" id="A0AAQ3KIH3"/>
<name>A0AAQ3KIH3_9LILI</name>
<dbReference type="PANTHER" id="PTHR10168">
    <property type="entry name" value="GLUTAREDOXIN"/>
    <property type="match status" value="1"/>
</dbReference>
<dbReference type="Gene3D" id="3.40.30.10">
    <property type="entry name" value="Glutaredoxin"/>
    <property type="match status" value="1"/>
</dbReference>
<evidence type="ECO:0000256" key="4">
    <source>
        <dbReference type="ARBA" id="ARBA00023284"/>
    </source>
</evidence>
<gene>
    <name evidence="6" type="ORF">Cni_G16932</name>
</gene>
<keyword evidence="7" id="KW-1185">Reference proteome</keyword>
<protein>
    <submittedName>
        <fullName evidence="6">Monothiol glutaredoxin-S2-like</fullName>
    </submittedName>
</protein>
<dbReference type="InterPro" id="IPR036249">
    <property type="entry name" value="Thioredoxin-like_sf"/>
</dbReference>
<dbReference type="GO" id="GO:0005737">
    <property type="term" value="C:cytoplasm"/>
    <property type="evidence" value="ECO:0007669"/>
    <property type="project" value="UniProtKB-SubCell"/>
</dbReference>
<keyword evidence="4" id="KW-0676">Redox-active center</keyword>
<feature type="compositionally biased region" description="Basic residues" evidence="5">
    <location>
        <begin position="1"/>
        <end position="18"/>
    </location>
</feature>
<proteinExistence type="inferred from homology"/>
<accession>A0AAQ3KIH3</accession>
<dbReference type="Proteomes" id="UP001327560">
    <property type="component" value="Chromosome 5"/>
</dbReference>
<evidence type="ECO:0000256" key="3">
    <source>
        <dbReference type="ARBA" id="ARBA00022490"/>
    </source>
</evidence>
<keyword evidence="3" id="KW-0963">Cytoplasm</keyword>
<dbReference type="InterPro" id="IPR011905">
    <property type="entry name" value="GlrX-like_pln_2"/>
</dbReference>
<dbReference type="SUPFAM" id="SSF52833">
    <property type="entry name" value="Thioredoxin-like"/>
    <property type="match status" value="1"/>
</dbReference>
<evidence type="ECO:0000256" key="1">
    <source>
        <dbReference type="ARBA" id="ARBA00004496"/>
    </source>
</evidence>
<evidence type="ECO:0000256" key="2">
    <source>
        <dbReference type="ARBA" id="ARBA00007568"/>
    </source>
</evidence>
<evidence type="ECO:0000313" key="7">
    <source>
        <dbReference type="Proteomes" id="UP001327560"/>
    </source>
</evidence>
<comment type="subcellular location">
    <subcellularLocation>
        <location evidence="1">Cytoplasm</location>
    </subcellularLocation>
</comment>
<evidence type="ECO:0000256" key="5">
    <source>
        <dbReference type="SAM" id="MobiDB-lite"/>
    </source>
</evidence>
<evidence type="ECO:0000313" key="6">
    <source>
        <dbReference type="EMBL" id="WOL08180.1"/>
    </source>
</evidence>
<organism evidence="6 7">
    <name type="scientific">Canna indica</name>
    <name type="common">Indian-shot</name>
    <dbReference type="NCBI Taxonomy" id="4628"/>
    <lineage>
        <taxon>Eukaryota</taxon>
        <taxon>Viridiplantae</taxon>
        <taxon>Streptophyta</taxon>
        <taxon>Embryophyta</taxon>
        <taxon>Tracheophyta</taxon>
        <taxon>Spermatophyta</taxon>
        <taxon>Magnoliopsida</taxon>
        <taxon>Liliopsida</taxon>
        <taxon>Zingiberales</taxon>
        <taxon>Cannaceae</taxon>
        <taxon>Canna</taxon>
    </lineage>
</organism>
<dbReference type="EMBL" id="CP136894">
    <property type="protein sequence ID" value="WOL08180.1"/>
    <property type="molecule type" value="Genomic_DNA"/>
</dbReference>
<comment type="similarity">
    <text evidence="2">Belongs to the glutaredoxin family. CC-type subfamily.</text>
</comment>